<keyword evidence="5 8" id="KW-1133">Transmembrane helix</keyword>
<accession>A0AAD4TEK8</accession>
<comment type="similarity">
    <text evidence="2 8">Belongs to the MLO family.</text>
</comment>
<feature type="transmembrane region" description="Helical" evidence="10">
    <location>
        <begin position="61"/>
        <end position="80"/>
    </location>
</feature>
<proteinExistence type="inferred from homology"/>
<feature type="region of interest" description="Disordered" evidence="9">
    <location>
        <begin position="90"/>
        <end position="117"/>
    </location>
</feature>
<feature type="transmembrane region" description="Helical" evidence="10">
    <location>
        <begin position="367"/>
        <end position="391"/>
    </location>
</feature>
<feature type="transmembrane region" description="Helical" evidence="10">
    <location>
        <begin position="411"/>
        <end position="436"/>
    </location>
</feature>
<evidence type="ECO:0000256" key="8">
    <source>
        <dbReference type="RuleBase" id="RU280816"/>
    </source>
</evidence>
<reference evidence="11" key="1">
    <citation type="submission" date="2022-04" db="EMBL/GenBank/DDBJ databases">
        <title>A functionally conserved STORR gene fusion in Papaver species that diverged 16.8 million years ago.</title>
        <authorList>
            <person name="Catania T."/>
        </authorList>
    </citation>
    <scope>NUCLEOTIDE SEQUENCE</scope>
    <source>
        <strain evidence="11">S-188037</strain>
    </source>
</reference>
<evidence type="ECO:0000256" key="9">
    <source>
        <dbReference type="SAM" id="MobiDB-lite"/>
    </source>
</evidence>
<dbReference type="GO" id="GO:0016020">
    <property type="term" value="C:membrane"/>
    <property type="evidence" value="ECO:0007669"/>
    <property type="project" value="UniProtKB-SubCell"/>
</dbReference>
<comment type="domain">
    <text evidence="8">The C-terminus contains a calmodulin-binding domain, which binds calmodulin in a calcium-dependent fashion.</text>
</comment>
<keyword evidence="8" id="KW-0112">Calmodulin-binding</keyword>
<evidence type="ECO:0000313" key="11">
    <source>
        <dbReference type="EMBL" id="KAI3956228.1"/>
    </source>
</evidence>
<evidence type="ECO:0000256" key="6">
    <source>
        <dbReference type="ARBA" id="ARBA00023136"/>
    </source>
</evidence>
<comment type="subcellular location">
    <subcellularLocation>
        <location evidence="1 8">Membrane</location>
        <topology evidence="1 8">Multi-pass membrane protein</topology>
    </subcellularLocation>
</comment>
<keyword evidence="7 8" id="KW-0568">Pathogenesis-related protein</keyword>
<dbReference type="InterPro" id="IPR004326">
    <property type="entry name" value="Mlo"/>
</dbReference>
<keyword evidence="4 8" id="KW-0611">Plant defense</keyword>
<feature type="compositionally biased region" description="Basic and acidic residues" evidence="9">
    <location>
        <begin position="97"/>
        <end position="110"/>
    </location>
</feature>
<comment type="function">
    <text evidence="8">May be involved in modulation of pathogen defense and leaf cell death.</text>
</comment>
<keyword evidence="12" id="KW-1185">Reference proteome</keyword>
<sequence>MAVAAPGEKTLAETPTWAVAVVCAVLVLISVIIEHGIHFLGKIFQKRHKKAMTEALEKIKAELMLVGFISLLLTVSEIYIPKICIPSSAGSVMPPCSKEEAKRHAGKGNEGDDDNGDHKRKLLGLVDDFIWRRQLASATDGKNYCAKGKVSLITKTGVHDLHIFIFVLAAFHVLYSVMTMVLGQAKMKKRKAWETETSSSEYQSTNDPARYRFTHQTSFVKRHSGLSTKPGIRWVVAFFRQFFGSIKKVDYLTMRNGFINRHVPQNPKFDFSKYIKISLEDDFKVVVGISVPLWIFAILILLLNIYTWHTLFWMSFIPLIILLAVGTKLERVLMEMALQIQERSSVVAGAPVVEPNNNLFWFNSPQWILYLIQFTIFQNAFQMAYLLWIWYEFGGLGLKSCLHEDYWLTILIIRVFLGIAVLILCSYITFPLYALVTQMGSHMKTTIFKEQTIKALEKWSKAAKDKSKARKAGGVNNSSACLQSADK</sequence>
<evidence type="ECO:0000256" key="5">
    <source>
        <dbReference type="ARBA" id="ARBA00022989"/>
    </source>
</evidence>
<feature type="compositionally biased region" description="Polar residues" evidence="9">
    <location>
        <begin position="475"/>
        <end position="487"/>
    </location>
</feature>
<dbReference type="Proteomes" id="UP001202328">
    <property type="component" value="Unassembled WGS sequence"/>
</dbReference>
<feature type="transmembrane region" description="Helical" evidence="10">
    <location>
        <begin position="311"/>
        <end position="329"/>
    </location>
</feature>
<feature type="transmembrane region" description="Helical" evidence="10">
    <location>
        <begin position="283"/>
        <end position="305"/>
    </location>
</feature>
<protein>
    <recommendedName>
        <fullName evidence="8">MLO-like protein</fullName>
    </recommendedName>
</protein>
<evidence type="ECO:0000313" key="12">
    <source>
        <dbReference type="Proteomes" id="UP001202328"/>
    </source>
</evidence>
<dbReference type="GO" id="GO:0005516">
    <property type="term" value="F:calmodulin binding"/>
    <property type="evidence" value="ECO:0007669"/>
    <property type="project" value="UniProtKB-KW"/>
</dbReference>
<dbReference type="PANTHER" id="PTHR31942:SF82">
    <property type="entry name" value="MLO PROTEIN HOMOLOG 1"/>
    <property type="match status" value="1"/>
</dbReference>
<feature type="transmembrane region" description="Helical" evidence="10">
    <location>
        <begin position="161"/>
        <end position="182"/>
    </location>
</feature>
<evidence type="ECO:0000256" key="4">
    <source>
        <dbReference type="ARBA" id="ARBA00022821"/>
    </source>
</evidence>
<comment type="caution">
    <text evidence="11">The sequence shown here is derived from an EMBL/GenBank/DDBJ whole genome shotgun (WGS) entry which is preliminary data.</text>
</comment>
<dbReference type="PANTHER" id="PTHR31942">
    <property type="entry name" value="MLO-LIKE PROTEIN 1"/>
    <property type="match status" value="1"/>
</dbReference>
<evidence type="ECO:0000256" key="10">
    <source>
        <dbReference type="SAM" id="Phobius"/>
    </source>
</evidence>
<dbReference type="GO" id="GO:0006952">
    <property type="term" value="P:defense response"/>
    <property type="evidence" value="ECO:0007669"/>
    <property type="project" value="UniProtKB-KW"/>
</dbReference>
<name>A0AAD4TEK8_9MAGN</name>
<keyword evidence="6 8" id="KW-0472">Membrane</keyword>
<dbReference type="EMBL" id="JAJJMB010001692">
    <property type="protein sequence ID" value="KAI3956228.1"/>
    <property type="molecule type" value="Genomic_DNA"/>
</dbReference>
<feature type="transmembrane region" description="Helical" evidence="10">
    <location>
        <begin position="17"/>
        <end position="40"/>
    </location>
</feature>
<keyword evidence="3 8" id="KW-0812">Transmembrane</keyword>
<dbReference type="AlphaFoldDB" id="A0AAD4TEK8"/>
<evidence type="ECO:0000256" key="2">
    <source>
        <dbReference type="ARBA" id="ARBA00006574"/>
    </source>
</evidence>
<feature type="region of interest" description="Disordered" evidence="9">
    <location>
        <begin position="465"/>
        <end position="487"/>
    </location>
</feature>
<gene>
    <name evidence="8" type="primary">MLO</name>
    <name evidence="11" type="ORF">MKW98_008746</name>
</gene>
<evidence type="ECO:0000256" key="7">
    <source>
        <dbReference type="ARBA" id="ARBA00023265"/>
    </source>
</evidence>
<dbReference type="Pfam" id="PF03094">
    <property type="entry name" value="Mlo"/>
    <property type="match status" value="1"/>
</dbReference>
<evidence type="ECO:0000256" key="1">
    <source>
        <dbReference type="ARBA" id="ARBA00004141"/>
    </source>
</evidence>
<organism evidence="11 12">
    <name type="scientific">Papaver atlanticum</name>
    <dbReference type="NCBI Taxonomy" id="357466"/>
    <lineage>
        <taxon>Eukaryota</taxon>
        <taxon>Viridiplantae</taxon>
        <taxon>Streptophyta</taxon>
        <taxon>Embryophyta</taxon>
        <taxon>Tracheophyta</taxon>
        <taxon>Spermatophyta</taxon>
        <taxon>Magnoliopsida</taxon>
        <taxon>Ranunculales</taxon>
        <taxon>Papaveraceae</taxon>
        <taxon>Papaveroideae</taxon>
        <taxon>Papaver</taxon>
    </lineage>
</organism>
<evidence type="ECO:0000256" key="3">
    <source>
        <dbReference type="ARBA" id="ARBA00022692"/>
    </source>
</evidence>